<dbReference type="Proteomes" id="UP001432062">
    <property type="component" value="Chromosome"/>
</dbReference>
<evidence type="ECO:0000256" key="1">
    <source>
        <dbReference type="SAM" id="SignalP"/>
    </source>
</evidence>
<evidence type="ECO:0000313" key="2">
    <source>
        <dbReference type="EMBL" id="WUV46308.1"/>
    </source>
</evidence>
<proteinExistence type="predicted"/>
<feature type="signal peptide" evidence="1">
    <location>
        <begin position="1"/>
        <end position="26"/>
    </location>
</feature>
<dbReference type="PROSITE" id="PS51257">
    <property type="entry name" value="PROKAR_LIPOPROTEIN"/>
    <property type="match status" value="1"/>
</dbReference>
<name>A0ABZ1YTF8_9NOCA</name>
<accession>A0ABZ1YTF8</accession>
<evidence type="ECO:0008006" key="4">
    <source>
        <dbReference type="Google" id="ProtNLM"/>
    </source>
</evidence>
<sequence>MLLSSFRRAFTIPVTCVLAATGTYLAAGCGNQPGTDSTADNHVSASTPASPQRQAFTFGAGYGTTVPADQAGHQWAPAASAAITPGIQTYTHGAVQCTANYVFVDDTGHVYIGQAAHCATTGQVTDTDGCTASSLPLGTAVSLNRNGSLVSGATTTADGQLAYSSWLTMQETGEKDQNTCAYNDFALVKLAPEDIGKVNPSLPHWGGPVGINTSGTNAGDRLYSYWNSILRGGIATLSPQVGESKIDDVAASGWTHAFVAAIPGIPGDSGSAFLDRDGYALGTLSTLAISLPIVNNVGDIGRELAYARTHSGISGLRLVLGTEPFTPNR</sequence>
<keyword evidence="1" id="KW-0732">Signal</keyword>
<organism evidence="2 3">
    <name type="scientific">Nocardia vinacea</name>
    <dbReference type="NCBI Taxonomy" id="96468"/>
    <lineage>
        <taxon>Bacteria</taxon>
        <taxon>Bacillati</taxon>
        <taxon>Actinomycetota</taxon>
        <taxon>Actinomycetes</taxon>
        <taxon>Mycobacteriales</taxon>
        <taxon>Nocardiaceae</taxon>
        <taxon>Nocardia</taxon>
    </lineage>
</organism>
<reference evidence="2" key="1">
    <citation type="submission" date="2022-10" db="EMBL/GenBank/DDBJ databases">
        <title>The complete genomes of actinobacterial strains from the NBC collection.</title>
        <authorList>
            <person name="Joergensen T.S."/>
            <person name="Alvarez Arevalo M."/>
            <person name="Sterndorff E.B."/>
            <person name="Faurdal D."/>
            <person name="Vuksanovic O."/>
            <person name="Mourched A.-S."/>
            <person name="Charusanti P."/>
            <person name="Shaw S."/>
            <person name="Blin K."/>
            <person name="Weber T."/>
        </authorList>
    </citation>
    <scope>NUCLEOTIDE SEQUENCE</scope>
    <source>
        <strain evidence="2">NBC_01482</strain>
    </source>
</reference>
<dbReference type="RefSeq" id="WP_327099569.1">
    <property type="nucleotide sequence ID" value="NZ_CP109149.1"/>
</dbReference>
<gene>
    <name evidence="2" type="ORF">OG563_45880</name>
</gene>
<keyword evidence="3" id="KW-1185">Reference proteome</keyword>
<feature type="chain" id="PRO_5047511054" description="Serine protease" evidence="1">
    <location>
        <begin position="27"/>
        <end position="329"/>
    </location>
</feature>
<dbReference type="EMBL" id="CP109441">
    <property type="protein sequence ID" value="WUV46308.1"/>
    <property type="molecule type" value="Genomic_DNA"/>
</dbReference>
<evidence type="ECO:0000313" key="3">
    <source>
        <dbReference type="Proteomes" id="UP001432062"/>
    </source>
</evidence>
<protein>
    <recommendedName>
        <fullName evidence="4">Serine protease</fullName>
    </recommendedName>
</protein>